<feature type="non-terminal residue" evidence="4">
    <location>
        <position position="155"/>
    </location>
</feature>
<dbReference type="RefSeq" id="XP_033535870.1">
    <property type="nucleotide sequence ID" value="XM_033675831.1"/>
</dbReference>
<dbReference type="Pfam" id="PF00179">
    <property type="entry name" value="UQ_con"/>
    <property type="match status" value="1"/>
</dbReference>
<dbReference type="SUPFAM" id="SSF54495">
    <property type="entry name" value="UBC-like"/>
    <property type="match status" value="1"/>
</dbReference>
<evidence type="ECO:0000313" key="4">
    <source>
        <dbReference type="EMBL" id="KAF1814239.1"/>
    </source>
</evidence>
<dbReference type="PROSITE" id="PS50127">
    <property type="entry name" value="UBC_2"/>
    <property type="match status" value="1"/>
</dbReference>
<dbReference type="GeneID" id="54416401"/>
<dbReference type="InterPro" id="IPR000608">
    <property type="entry name" value="UBC"/>
</dbReference>
<evidence type="ECO:0000259" key="3">
    <source>
        <dbReference type="PROSITE" id="PS50127"/>
    </source>
</evidence>
<dbReference type="OrthoDB" id="47801at2759"/>
<keyword evidence="1" id="KW-0808">Transferase</keyword>
<dbReference type="PANTHER" id="PTHR46116:SF15">
    <property type="entry name" value="(E3-INDEPENDENT) E2 UBIQUITIN-CONJUGATING ENZYME"/>
    <property type="match status" value="1"/>
</dbReference>
<sequence length="155" mass="17682">MKRLMTELTTLRSSLPEGIYLRYCSGHLGKMKAIIVGPSGTPYEGGLFEFDIDCPMSYPNTPPNFNFKTTGGGTVRFNPNLYPDGKVCLSLLGTWQGESWRPGESTLLQVLISLQSMVLCDEPWYNEPGRERRKQSRESESYNEQVWYWTTNHAM</sequence>
<name>A0A6G1G8Q3_9PEZI</name>
<organism evidence="4">
    <name type="scientific">Eremomyces bilateralis CBS 781.70</name>
    <dbReference type="NCBI Taxonomy" id="1392243"/>
    <lineage>
        <taxon>Eukaryota</taxon>
        <taxon>Fungi</taxon>
        <taxon>Dikarya</taxon>
        <taxon>Ascomycota</taxon>
        <taxon>Pezizomycotina</taxon>
        <taxon>Dothideomycetes</taxon>
        <taxon>Dothideomycetes incertae sedis</taxon>
        <taxon>Eremomycetales</taxon>
        <taxon>Eremomycetaceae</taxon>
        <taxon>Eremomyces</taxon>
    </lineage>
</organism>
<dbReference type="Gene3D" id="3.10.110.10">
    <property type="entry name" value="Ubiquitin Conjugating Enzyme"/>
    <property type="match status" value="1"/>
</dbReference>
<reference evidence="6" key="3">
    <citation type="submission" date="2025-04" db="UniProtKB">
        <authorList>
            <consortium name="RefSeq"/>
        </authorList>
    </citation>
    <scope>IDENTIFICATION</scope>
    <source>
        <strain evidence="6">CBS 781.70</strain>
    </source>
</reference>
<dbReference type="SMART" id="SM00212">
    <property type="entry name" value="UBCc"/>
    <property type="match status" value="1"/>
</dbReference>
<keyword evidence="5" id="KW-1185">Reference proteome</keyword>
<evidence type="ECO:0000256" key="2">
    <source>
        <dbReference type="ARBA" id="ARBA00022786"/>
    </source>
</evidence>
<dbReference type="InterPro" id="IPR016135">
    <property type="entry name" value="UBQ-conjugating_enzyme/RWD"/>
</dbReference>
<evidence type="ECO:0000313" key="6">
    <source>
        <dbReference type="RefSeq" id="XP_033535870.1"/>
    </source>
</evidence>
<dbReference type="GO" id="GO:0061631">
    <property type="term" value="F:ubiquitin conjugating enzyme activity"/>
    <property type="evidence" value="ECO:0007669"/>
    <property type="project" value="TreeGrafter"/>
</dbReference>
<dbReference type="Proteomes" id="UP000504638">
    <property type="component" value="Unplaced"/>
</dbReference>
<proteinExistence type="predicted"/>
<reference evidence="6" key="2">
    <citation type="submission" date="2020-04" db="EMBL/GenBank/DDBJ databases">
        <authorList>
            <consortium name="NCBI Genome Project"/>
        </authorList>
    </citation>
    <scope>NUCLEOTIDE SEQUENCE</scope>
    <source>
        <strain evidence="6">CBS 781.70</strain>
    </source>
</reference>
<dbReference type="AlphaFoldDB" id="A0A6G1G8Q3"/>
<evidence type="ECO:0000313" key="5">
    <source>
        <dbReference type="Proteomes" id="UP000504638"/>
    </source>
</evidence>
<protein>
    <submittedName>
        <fullName evidence="4 6">UBC-like protein</fullName>
    </submittedName>
</protein>
<reference evidence="4 6" key="1">
    <citation type="submission" date="2020-01" db="EMBL/GenBank/DDBJ databases">
        <authorList>
            <consortium name="DOE Joint Genome Institute"/>
            <person name="Haridas S."/>
            <person name="Albert R."/>
            <person name="Binder M."/>
            <person name="Bloem J."/>
            <person name="Labutti K."/>
            <person name="Salamov A."/>
            <person name="Andreopoulos B."/>
            <person name="Baker S.E."/>
            <person name="Barry K."/>
            <person name="Bills G."/>
            <person name="Bluhm B.H."/>
            <person name="Cannon C."/>
            <person name="Castanera R."/>
            <person name="Culley D.E."/>
            <person name="Daum C."/>
            <person name="Ezra D."/>
            <person name="Gonzalez J.B."/>
            <person name="Henrissat B."/>
            <person name="Kuo A."/>
            <person name="Liang C."/>
            <person name="Lipzen A."/>
            <person name="Lutzoni F."/>
            <person name="Magnuson J."/>
            <person name="Mondo S."/>
            <person name="Nolan M."/>
            <person name="Ohm R."/>
            <person name="Pangilinan J."/>
            <person name="Park H.-J."/>
            <person name="Ramirez L."/>
            <person name="Alfaro M."/>
            <person name="Sun H."/>
            <person name="Tritt A."/>
            <person name="Yoshinaga Y."/>
            <person name="Zwiers L.-H."/>
            <person name="Turgeon B.G."/>
            <person name="Goodwin S.B."/>
            <person name="Spatafora J.W."/>
            <person name="Crous P.W."/>
            <person name="Grigoriev I.V."/>
        </authorList>
    </citation>
    <scope>NUCLEOTIDE SEQUENCE</scope>
    <source>
        <strain evidence="4 6">CBS 781.70</strain>
    </source>
</reference>
<feature type="domain" description="UBC core" evidence="3">
    <location>
        <begin position="1"/>
        <end position="155"/>
    </location>
</feature>
<accession>A0A6G1G8Q3</accession>
<dbReference type="PANTHER" id="PTHR46116">
    <property type="entry name" value="(E3-INDEPENDENT) E2 UBIQUITIN-CONJUGATING ENZYME"/>
    <property type="match status" value="1"/>
</dbReference>
<keyword evidence="2" id="KW-0833">Ubl conjugation pathway</keyword>
<dbReference type="EMBL" id="ML975153">
    <property type="protein sequence ID" value="KAF1814239.1"/>
    <property type="molecule type" value="Genomic_DNA"/>
</dbReference>
<gene>
    <name evidence="4 6" type="ORF">P152DRAFT_386340</name>
</gene>
<evidence type="ECO:0000256" key="1">
    <source>
        <dbReference type="ARBA" id="ARBA00022679"/>
    </source>
</evidence>